<organism evidence="3 4">
    <name type="scientific">Candidatus Competibacter denitrificans Run_A_D11</name>
    <dbReference type="NCBI Taxonomy" id="1400863"/>
    <lineage>
        <taxon>Bacteria</taxon>
        <taxon>Pseudomonadati</taxon>
        <taxon>Pseudomonadota</taxon>
        <taxon>Gammaproteobacteria</taxon>
        <taxon>Candidatus Competibacteraceae</taxon>
        <taxon>Candidatus Competibacter</taxon>
    </lineage>
</organism>
<dbReference type="PANTHER" id="PTHR43179">
    <property type="entry name" value="RHAMNOSYLTRANSFERASE WBBL"/>
    <property type="match status" value="1"/>
</dbReference>
<dbReference type="STRING" id="1400863.BN873_260039"/>
<sequence>MTIIEPKVAILIVNFRRAFDTIECLDSLLHVAEPSFDIFLADNGSGINEVAQLSSYAASHIKRIYMIPFPENYGFSGAHNRLLEKIFQNYSYEFILLLNNDTVVKPDFLNKMLIKIDKKNNIEMVAARMMKYHQPTLVDNLGITFYKCGLASNRKSLDDPLLGPCGGCALYTTNLLSQIYQSTGEYFDDYFFCYAEDTDLAWRATLLGYHSAYADDAVIFHKGSISSGGPNSDFVLYYGIRNSLFVLVKNIPIYFLLKNSIWIVMVHCAILLRYIMKRKFTIIWYLYRDFFLGIPTMKRKRSHTMENIRITPNQVSSRVSNNFYDRTYLRNALKELFLKK</sequence>
<dbReference type="OrthoDB" id="9771846at2"/>
<dbReference type="InterPro" id="IPR001173">
    <property type="entry name" value="Glyco_trans_2-like"/>
</dbReference>
<keyword evidence="4" id="KW-1185">Reference proteome</keyword>
<evidence type="ECO:0000259" key="2">
    <source>
        <dbReference type="Pfam" id="PF00535"/>
    </source>
</evidence>
<proteinExistence type="predicted"/>
<dbReference type="Pfam" id="PF00535">
    <property type="entry name" value="Glycos_transf_2"/>
    <property type="match status" value="1"/>
</dbReference>
<comment type="caution">
    <text evidence="3">The sequence shown here is derived from an EMBL/GenBank/DDBJ whole genome shotgun (WGS) entry which is preliminary data.</text>
</comment>
<feature type="transmembrane region" description="Helical" evidence="1">
    <location>
        <begin position="251"/>
        <end position="272"/>
    </location>
</feature>
<keyword evidence="1" id="KW-0812">Transmembrane</keyword>
<dbReference type="AlphaFoldDB" id="W6MCS3"/>
<dbReference type="SUPFAM" id="SSF53448">
    <property type="entry name" value="Nucleotide-diphospho-sugar transferases"/>
    <property type="match status" value="1"/>
</dbReference>
<dbReference type="Gene3D" id="3.90.550.10">
    <property type="entry name" value="Spore Coat Polysaccharide Biosynthesis Protein SpsA, Chain A"/>
    <property type="match status" value="1"/>
</dbReference>
<reference evidence="3" key="1">
    <citation type="submission" date="2013-07" db="EMBL/GenBank/DDBJ databases">
        <authorList>
            <person name="McIlroy S."/>
        </authorList>
    </citation>
    <scope>NUCLEOTIDE SEQUENCE [LARGE SCALE GENOMIC DNA]</scope>
    <source>
        <strain evidence="3">Run_A_D11</strain>
    </source>
</reference>
<dbReference type="PANTHER" id="PTHR43179:SF11">
    <property type="entry name" value="GLYCOSYL TRANSFERASE"/>
    <property type="match status" value="1"/>
</dbReference>
<reference evidence="3" key="2">
    <citation type="submission" date="2014-03" db="EMBL/GenBank/DDBJ databases">
        <title>Candidatus Competibacter-lineage genomes retrieved from metagenomes reveal functional metabolic diversity.</title>
        <authorList>
            <person name="McIlroy S.J."/>
            <person name="Albertsen M."/>
            <person name="Andresen E.K."/>
            <person name="Saunders A.M."/>
            <person name="Kristiansen R."/>
            <person name="Stokholm-Bjerregaard M."/>
            <person name="Nielsen K.L."/>
            <person name="Nielsen P.H."/>
        </authorList>
    </citation>
    <scope>NUCLEOTIDE SEQUENCE</scope>
    <source>
        <strain evidence="3">Run_A_D11</strain>
    </source>
</reference>
<evidence type="ECO:0000313" key="3">
    <source>
        <dbReference type="EMBL" id="CDI02183.1"/>
    </source>
</evidence>
<accession>W6MCS3</accession>
<evidence type="ECO:0000313" key="4">
    <source>
        <dbReference type="Proteomes" id="UP000035760"/>
    </source>
</evidence>
<dbReference type="InterPro" id="IPR029044">
    <property type="entry name" value="Nucleotide-diphossugar_trans"/>
</dbReference>
<dbReference type="EMBL" id="CBTJ020000032">
    <property type="protein sequence ID" value="CDI02183.1"/>
    <property type="molecule type" value="Genomic_DNA"/>
</dbReference>
<keyword evidence="1" id="KW-0472">Membrane</keyword>
<dbReference type="Proteomes" id="UP000035760">
    <property type="component" value="Unassembled WGS sequence"/>
</dbReference>
<protein>
    <recommendedName>
        <fullName evidence="2">Glycosyltransferase 2-like domain-containing protein</fullName>
    </recommendedName>
</protein>
<gene>
    <name evidence="3" type="ORF">BN873_260039</name>
</gene>
<dbReference type="RefSeq" id="WP_048672074.1">
    <property type="nucleotide sequence ID" value="NZ_CBTJ020000032.1"/>
</dbReference>
<keyword evidence="1" id="KW-1133">Transmembrane helix</keyword>
<name>W6MCS3_9GAMM</name>
<feature type="domain" description="Glycosyltransferase 2-like" evidence="2">
    <location>
        <begin position="10"/>
        <end position="177"/>
    </location>
</feature>
<evidence type="ECO:0000256" key="1">
    <source>
        <dbReference type="SAM" id="Phobius"/>
    </source>
</evidence>